<proteinExistence type="predicted"/>
<dbReference type="STRING" id="69332.A0A388K495"/>
<keyword evidence="3" id="KW-0862">Zinc</keyword>
<evidence type="ECO:0000256" key="3">
    <source>
        <dbReference type="ARBA" id="ARBA00022833"/>
    </source>
</evidence>
<feature type="region of interest" description="Disordered" evidence="5">
    <location>
        <begin position="227"/>
        <end position="267"/>
    </location>
</feature>
<dbReference type="InterPro" id="IPR002893">
    <property type="entry name" value="Znf_MYND"/>
</dbReference>
<dbReference type="PROSITE" id="PS50865">
    <property type="entry name" value="ZF_MYND_2"/>
    <property type="match status" value="1"/>
</dbReference>
<feature type="compositionally biased region" description="Low complexity" evidence="5">
    <location>
        <begin position="227"/>
        <end position="239"/>
    </location>
</feature>
<dbReference type="SUPFAM" id="SSF144232">
    <property type="entry name" value="HIT/MYND zinc finger-like"/>
    <property type="match status" value="1"/>
</dbReference>
<dbReference type="Gene3D" id="1.25.40.10">
    <property type="entry name" value="Tetratricopeptide repeat domain"/>
    <property type="match status" value="1"/>
</dbReference>
<protein>
    <recommendedName>
        <fullName evidence="6">MYND-type domain-containing protein</fullName>
    </recommendedName>
</protein>
<evidence type="ECO:0000259" key="6">
    <source>
        <dbReference type="PROSITE" id="PS50865"/>
    </source>
</evidence>
<keyword evidence="1" id="KW-0479">Metal-binding</keyword>
<dbReference type="Gramene" id="GBG64829">
    <property type="protein sequence ID" value="GBG64829"/>
    <property type="gene ID" value="CBR_g48297"/>
</dbReference>
<gene>
    <name evidence="7" type="ORF">CBR_g48297</name>
</gene>
<feature type="compositionally biased region" description="Low complexity" evidence="5">
    <location>
        <begin position="406"/>
        <end position="424"/>
    </location>
</feature>
<evidence type="ECO:0000256" key="2">
    <source>
        <dbReference type="ARBA" id="ARBA00022771"/>
    </source>
</evidence>
<keyword evidence="8" id="KW-1185">Reference proteome</keyword>
<dbReference type="SUPFAM" id="SSF81901">
    <property type="entry name" value="HCP-like"/>
    <property type="match status" value="1"/>
</dbReference>
<sequence>MDSLSDELLIRILADVAAQATCPRDFGNPMLTCRRFLHCMLDDLVLQVVADAVLAIPAAKWCKGAEEFLRKAANAGCTEAAYFLGMVLFYCDRVELRDAMRYLAQAAICGHPLALHSLAIILFNGSGMGPGEKNLEAGVALCERAALLGSTDALRDYGHCLQDGFGCKMDVETGRWVLLEANMREMVGFVVPPQPVMPASGGVSDLLKMVCIGGGFAVCGESSATEGGASTSATEGSSSVAPITTRGVVKEKDKGSGSSNRRGRRVAPSPYSVDWYLQRIYLNGHARNEPEVDSHCGASKEHELPDAVERATAEGVRVRRACLFGANCMYSQGRVPHAANQFLIDWFRMHALPPGCRQCLEKSCGRPETRAEEFWRCSSCSYASYCSRSCQTLDWRSRHRNECRPGARPQGRAQQQQQPGARVL</sequence>
<dbReference type="GO" id="GO:0008270">
    <property type="term" value="F:zinc ion binding"/>
    <property type="evidence" value="ECO:0007669"/>
    <property type="project" value="UniProtKB-KW"/>
</dbReference>
<dbReference type="PANTHER" id="PTHR46758">
    <property type="entry name" value="MYND DOMAIN-CONTAINING"/>
    <property type="match status" value="1"/>
</dbReference>
<dbReference type="PROSITE" id="PS01360">
    <property type="entry name" value="ZF_MYND_1"/>
    <property type="match status" value="1"/>
</dbReference>
<organism evidence="7 8">
    <name type="scientific">Chara braunii</name>
    <name type="common">Braun's stonewort</name>
    <dbReference type="NCBI Taxonomy" id="69332"/>
    <lineage>
        <taxon>Eukaryota</taxon>
        <taxon>Viridiplantae</taxon>
        <taxon>Streptophyta</taxon>
        <taxon>Charophyceae</taxon>
        <taxon>Charales</taxon>
        <taxon>Characeae</taxon>
        <taxon>Chara</taxon>
    </lineage>
</organism>
<accession>A0A388K495</accession>
<evidence type="ECO:0000256" key="5">
    <source>
        <dbReference type="SAM" id="MobiDB-lite"/>
    </source>
</evidence>
<dbReference type="AlphaFoldDB" id="A0A388K495"/>
<dbReference type="InterPro" id="IPR011990">
    <property type="entry name" value="TPR-like_helical_dom_sf"/>
</dbReference>
<reference evidence="7 8" key="1">
    <citation type="journal article" date="2018" name="Cell">
        <title>The Chara Genome: Secondary Complexity and Implications for Plant Terrestrialization.</title>
        <authorList>
            <person name="Nishiyama T."/>
            <person name="Sakayama H."/>
            <person name="Vries J.D."/>
            <person name="Buschmann H."/>
            <person name="Saint-Marcoux D."/>
            <person name="Ullrich K.K."/>
            <person name="Haas F.B."/>
            <person name="Vanderstraeten L."/>
            <person name="Becker D."/>
            <person name="Lang D."/>
            <person name="Vosolsobe S."/>
            <person name="Rombauts S."/>
            <person name="Wilhelmsson P.K.I."/>
            <person name="Janitza P."/>
            <person name="Kern R."/>
            <person name="Heyl A."/>
            <person name="Rumpler F."/>
            <person name="Villalobos L.I.A.C."/>
            <person name="Clay J.M."/>
            <person name="Skokan R."/>
            <person name="Toyoda A."/>
            <person name="Suzuki Y."/>
            <person name="Kagoshima H."/>
            <person name="Schijlen E."/>
            <person name="Tajeshwar N."/>
            <person name="Catarino B."/>
            <person name="Hetherington A.J."/>
            <person name="Saltykova A."/>
            <person name="Bonnot C."/>
            <person name="Breuninger H."/>
            <person name="Symeonidi A."/>
            <person name="Radhakrishnan G.V."/>
            <person name="Van Nieuwerburgh F."/>
            <person name="Deforce D."/>
            <person name="Chang C."/>
            <person name="Karol K.G."/>
            <person name="Hedrich R."/>
            <person name="Ulvskov P."/>
            <person name="Glockner G."/>
            <person name="Delwiche C.F."/>
            <person name="Petrasek J."/>
            <person name="Van de Peer Y."/>
            <person name="Friml J."/>
            <person name="Beilby M."/>
            <person name="Dolan L."/>
            <person name="Kohara Y."/>
            <person name="Sugano S."/>
            <person name="Fujiyama A."/>
            <person name="Delaux P.-M."/>
            <person name="Quint M."/>
            <person name="TheiBen G."/>
            <person name="Hagemann M."/>
            <person name="Harholt J."/>
            <person name="Dunand C."/>
            <person name="Zachgo S."/>
            <person name="Langdale J."/>
            <person name="Maumus F."/>
            <person name="Straeten D.V.D."/>
            <person name="Gould S.B."/>
            <person name="Rensing S.A."/>
        </authorList>
    </citation>
    <scope>NUCLEOTIDE SEQUENCE [LARGE SCALE GENOMIC DNA]</scope>
    <source>
        <strain evidence="7 8">S276</strain>
    </source>
</reference>
<dbReference type="Gene3D" id="6.10.140.2220">
    <property type="match status" value="1"/>
</dbReference>
<keyword evidence="2 4" id="KW-0863">Zinc-finger</keyword>
<dbReference type="InterPro" id="IPR044508">
    <property type="entry name" value="At5g50450/At1g67340-like"/>
</dbReference>
<name>A0A388K495_CHABU</name>
<evidence type="ECO:0000256" key="4">
    <source>
        <dbReference type="PROSITE-ProRule" id="PRU00134"/>
    </source>
</evidence>
<feature type="region of interest" description="Disordered" evidence="5">
    <location>
        <begin position="401"/>
        <end position="424"/>
    </location>
</feature>
<evidence type="ECO:0000313" key="8">
    <source>
        <dbReference type="Proteomes" id="UP000265515"/>
    </source>
</evidence>
<dbReference type="Pfam" id="PF01753">
    <property type="entry name" value="zf-MYND"/>
    <property type="match status" value="1"/>
</dbReference>
<dbReference type="EMBL" id="BFEA01000055">
    <property type="protein sequence ID" value="GBG64829.1"/>
    <property type="molecule type" value="Genomic_DNA"/>
</dbReference>
<comment type="caution">
    <text evidence="7">The sequence shown here is derived from an EMBL/GenBank/DDBJ whole genome shotgun (WGS) entry which is preliminary data.</text>
</comment>
<dbReference type="OMA" id="PANDMFE"/>
<dbReference type="OrthoDB" id="265717at2759"/>
<evidence type="ECO:0000256" key="1">
    <source>
        <dbReference type="ARBA" id="ARBA00022723"/>
    </source>
</evidence>
<dbReference type="Proteomes" id="UP000265515">
    <property type="component" value="Unassembled WGS sequence"/>
</dbReference>
<feature type="domain" description="MYND-type" evidence="6">
    <location>
        <begin position="356"/>
        <end position="403"/>
    </location>
</feature>
<dbReference type="PANTHER" id="PTHR46758:SF2">
    <property type="entry name" value="OJ1485_B09.11 PROTEIN"/>
    <property type="match status" value="1"/>
</dbReference>
<evidence type="ECO:0000313" key="7">
    <source>
        <dbReference type="EMBL" id="GBG64829.1"/>
    </source>
</evidence>